<accession>A0A2Z6MPF8</accession>
<dbReference type="Proteomes" id="UP000242715">
    <property type="component" value="Unassembled WGS sequence"/>
</dbReference>
<evidence type="ECO:0000313" key="2">
    <source>
        <dbReference type="Proteomes" id="UP000242715"/>
    </source>
</evidence>
<proteinExistence type="predicted"/>
<reference evidence="2" key="1">
    <citation type="journal article" date="2017" name="Front. Plant Sci.">
        <title>Climate Clever Clovers: New Paradigm to Reduce the Environmental Footprint of Ruminants by Breeding Low Methanogenic Forages Utilizing Haplotype Variation.</title>
        <authorList>
            <person name="Kaur P."/>
            <person name="Appels R."/>
            <person name="Bayer P.E."/>
            <person name="Keeble-Gagnere G."/>
            <person name="Wang J."/>
            <person name="Hirakawa H."/>
            <person name="Shirasawa K."/>
            <person name="Vercoe P."/>
            <person name="Stefanova K."/>
            <person name="Durmic Z."/>
            <person name="Nichols P."/>
            <person name="Revell C."/>
            <person name="Isobe S.N."/>
            <person name="Edwards D."/>
            <person name="Erskine W."/>
        </authorList>
    </citation>
    <scope>NUCLEOTIDE SEQUENCE [LARGE SCALE GENOMIC DNA]</scope>
    <source>
        <strain evidence="2">cv. Daliak</strain>
    </source>
</reference>
<name>A0A2Z6MPF8_TRISU</name>
<sequence length="111" mass="12898">MDTDCNEIYGRCFELRFTAVEFSSVVSEGKVKHLKKVSMNVFCHTDHPSLQISLSIIFEVISGIEHLSLSCSTTMWLYGRWRLHDLPFGSYSNLRPRTNFIDFVLSKLKYK</sequence>
<protein>
    <submittedName>
        <fullName evidence="1">Uncharacterized protein</fullName>
    </submittedName>
</protein>
<dbReference type="AlphaFoldDB" id="A0A2Z6MPF8"/>
<evidence type="ECO:0000313" key="1">
    <source>
        <dbReference type="EMBL" id="GAU18155.1"/>
    </source>
</evidence>
<gene>
    <name evidence="1" type="ORF">TSUD_248560</name>
</gene>
<keyword evidence="2" id="KW-1185">Reference proteome</keyword>
<organism evidence="1 2">
    <name type="scientific">Trifolium subterraneum</name>
    <name type="common">Subterranean clover</name>
    <dbReference type="NCBI Taxonomy" id="3900"/>
    <lineage>
        <taxon>Eukaryota</taxon>
        <taxon>Viridiplantae</taxon>
        <taxon>Streptophyta</taxon>
        <taxon>Embryophyta</taxon>
        <taxon>Tracheophyta</taxon>
        <taxon>Spermatophyta</taxon>
        <taxon>Magnoliopsida</taxon>
        <taxon>eudicotyledons</taxon>
        <taxon>Gunneridae</taxon>
        <taxon>Pentapetalae</taxon>
        <taxon>rosids</taxon>
        <taxon>fabids</taxon>
        <taxon>Fabales</taxon>
        <taxon>Fabaceae</taxon>
        <taxon>Papilionoideae</taxon>
        <taxon>50 kb inversion clade</taxon>
        <taxon>NPAAA clade</taxon>
        <taxon>Hologalegina</taxon>
        <taxon>IRL clade</taxon>
        <taxon>Trifolieae</taxon>
        <taxon>Trifolium</taxon>
    </lineage>
</organism>
<dbReference type="EMBL" id="DF973179">
    <property type="protein sequence ID" value="GAU18155.1"/>
    <property type="molecule type" value="Genomic_DNA"/>
</dbReference>